<reference evidence="2 3" key="1">
    <citation type="submission" date="2024-01" db="EMBL/GenBank/DDBJ databases">
        <title>Comparative genomics of Cryptococcus and Kwoniella reveals pathogenesis evolution and contrasting modes of karyotype evolution via chromosome fusion or intercentromeric recombination.</title>
        <authorList>
            <person name="Coelho M.A."/>
            <person name="David-Palma M."/>
            <person name="Shea T."/>
            <person name="Bowers K."/>
            <person name="McGinley-Smith S."/>
            <person name="Mohammad A.W."/>
            <person name="Gnirke A."/>
            <person name="Yurkov A.M."/>
            <person name="Nowrousian M."/>
            <person name="Sun S."/>
            <person name="Cuomo C.A."/>
            <person name="Heitman J."/>
        </authorList>
    </citation>
    <scope>NUCLEOTIDE SEQUENCE [LARGE SCALE GENOMIC DNA]</scope>
    <source>
        <strain evidence="2">CBS 11374</strain>
    </source>
</reference>
<protein>
    <submittedName>
        <fullName evidence="2">Uncharacterized protein</fullName>
    </submittedName>
</protein>
<gene>
    <name evidence="2" type="ORF">IL334_003054</name>
</gene>
<evidence type="ECO:0000256" key="1">
    <source>
        <dbReference type="SAM" id="MobiDB-lite"/>
    </source>
</evidence>
<name>A0ABZ1CWF8_9TREE</name>
<feature type="region of interest" description="Disordered" evidence="1">
    <location>
        <begin position="258"/>
        <end position="321"/>
    </location>
</feature>
<feature type="region of interest" description="Disordered" evidence="1">
    <location>
        <begin position="128"/>
        <end position="164"/>
    </location>
</feature>
<feature type="compositionally biased region" description="Low complexity" evidence="1">
    <location>
        <begin position="282"/>
        <end position="303"/>
    </location>
</feature>
<feature type="compositionally biased region" description="Low complexity" evidence="1">
    <location>
        <begin position="140"/>
        <end position="155"/>
    </location>
</feature>
<evidence type="ECO:0000313" key="2">
    <source>
        <dbReference type="EMBL" id="WRT66101.1"/>
    </source>
</evidence>
<feature type="compositionally biased region" description="Low complexity" evidence="1">
    <location>
        <begin position="258"/>
        <end position="273"/>
    </location>
</feature>
<proteinExistence type="predicted"/>
<dbReference type="GeneID" id="87955185"/>
<dbReference type="RefSeq" id="XP_062790841.1">
    <property type="nucleotide sequence ID" value="XM_062934790.1"/>
</dbReference>
<sequence>MSTQETSDEMSNEMNVGMSDEMSTRDETSSEVVHGIDFRDRFSSIRVNPGTTQAGKSFITKFQTRLRTKYQDRKGELEKLCLYGESGDKSTLEHMEELDDEISYKFQQKAAEFAKQMVTLVLSEWHTDRASKGKKPNTRASSSSNRSAPYSAVSSRSISKAPQISHTYDSTRHCQISPLPTLSIAPRTENHLSVAVHLERSSAGAQHLPVFQPYKDIISSEGKDLADKLLSEAIRVCSQPNHTSYLAQIQTYDGVEVSNTPYSQSSQPSTTSNVTGSARSEPSQLPALNNAAASNSLNLPSAAELGLPGSQSSCPAPGDHQ</sequence>
<keyword evidence="3" id="KW-1185">Reference proteome</keyword>
<feature type="compositionally biased region" description="Basic and acidic residues" evidence="1">
    <location>
        <begin position="22"/>
        <end position="31"/>
    </location>
</feature>
<dbReference type="EMBL" id="CP141884">
    <property type="protein sequence ID" value="WRT66101.1"/>
    <property type="molecule type" value="Genomic_DNA"/>
</dbReference>
<feature type="compositionally biased region" description="Acidic residues" evidence="1">
    <location>
        <begin position="1"/>
        <end position="11"/>
    </location>
</feature>
<organism evidence="2 3">
    <name type="scientific">Kwoniella shivajii</name>
    <dbReference type="NCBI Taxonomy" id="564305"/>
    <lineage>
        <taxon>Eukaryota</taxon>
        <taxon>Fungi</taxon>
        <taxon>Dikarya</taxon>
        <taxon>Basidiomycota</taxon>
        <taxon>Agaricomycotina</taxon>
        <taxon>Tremellomycetes</taxon>
        <taxon>Tremellales</taxon>
        <taxon>Cryptococcaceae</taxon>
        <taxon>Kwoniella</taxon>
    </lineage>
</organism>
<evidence type="ECO:0000313" key="3">
    <source>
        <dbReference type="Proteomes" id="UP001329825"/>
    </source>
</evidence>
<accession>A0ABZ1CWF8</accession>
<feature type="region of interest" description="Disordered" evidence="1">
    <location>
        <begin position="1"/>
        <end position="31"/>
    </location>
</feature>
<dbReference type="Proteomes" id="UP001329825">
    <property type="component" value="Chromosome 4"/>
</dbReference>